<evidence type="ECO:0000256" key="3">
    <source>
        <dbReference type="ARBA" id="ARBA00022630"/>
    </source>
</evidence>
<reference evidence="14 15" key="1">
    <citation type="submission" date="2023-11" db="EMBL/GenBank/DDBJ databases">
        <title>Dfirmibasis_genome.</title>
        <authorList>
            <person name="Edelbroek B."/>
            <person name="Kjellin J."/>
            <person name="Jerlstrom-Hultqvist J."/>
            <person name="Soderbom F."/>
        </authorList>
    </citation>
    <scope>NUCLEOTIDE SEQUENCE [LARGE SCALE GENOMIC DNA]</scope>
    <source>
        <strain evidence="14 15">TNS-C-14</strain>
    </source>
</reference>
<dbReference type="GO" id="GO:0046872">
    <property type="term" value="F:metal ion binding"/>
    <property type="evidence" value="ECO:0007669"/>
    <property type="project" value="UniProtKB-KW"/>
</dbReference>
<dbReference type="GO" id="GO:0042742">
    <property type="term" value="P:defense response to bacterium"/>
    <property type="evidence" value="ECO:0007669"/>
    <property type="project" value="UniProtKB-ARBA"/>
</dbReference>
<dbReference type="SUPFAM" id="SSF63380">
    <property type="entry name" value="Riboflavin synthase domain-like"/>
    <property type="match status" value="1"/>
</dbReference>
<evidence type="ECO:0000256" key="12">
    <source>
        <dbReference type="SAM" id="Phobius"/>
    </source>
</evidence>
<keyword evidence="4 12" id="KW-0812">Transmembrane</keyword>
<evidence type="ECO:0000259" key="13">
    <source>
        <dbReference type="PROSITE" id="PS51384"/>
    </source>
</evidence>
<organism evidence="14 15">
    <name type="scientific">Dictyostelium firmibasis</name>
    <dbReference type="NCBI Taxonomy" id="79012"/>
    <lineage>
        <taxon>Eukaryota</taxon>
        <taxon>Amoebozoa</taxon>
        <taxon>Evosea</taxon>
        <taxon>Eumycetozoa</taxon>
        <taxon>Dictyostelia</taxon>
        <taxon>Dictyosteliales</taxon>
        <taxon>Dictyosteliaceae</taxon>
        <taxon>Dictyostelium</taxon>
    </lineage>
</organism>
<evidence type="ECO:0000256" key="1">
    <source>
        <dbReference type="ARBA" id="ARBA00004141"/>
    </source>
</evidence>
<dbReference type="InterPro" id="IPR013121">
    <property type="entry name" value="Fe_red_NAD-bd_6"/>
</dbReference>
<dbReference type="Pfam" id="PF08030">
    <property type="entry name" value="NAD_binding_6"/>
    <property type="match status" value="1"/>
</dbReference>
<dbReference type="InterPro" id="IPR013130">
    <property type="entry name" value="Fe3_Rdtase_TM_dom"/>
</dbReference>
<dbReference type="Gene3D" id="3.40.50.80">
    <property type="entry name" value="Nucleotide-binding domain of ferredoxin-NADP reductase (FNR) module"/>
    <property type="match status" value="1"/>
</dbReference>
<name>A0AAN7U1M1_9MYCE</name>
<evidence type="ECO:0000256" key="11">
    <source>
        <dbReference type="ARBA" id="ARBA00023136"/>
    </source>
</evidence>
<keyword evidence="8 12" id="KW-1133">Transmembrane helix</keyword>
<dbReference type="GO" id="GO:0009653">
    <property type="term" value="P:anatomical structure morphogenesis"/>
    <property type="evidence" value="ECO:0007669"/>
    <property type="project" value="UniProtKB-ARBA"/>
</dbReference>
<feature type="transmembrane region" description="Helical" evidence="12">
    <location>
        <begin position="186"/>
        <end position="208"/>
    </location>
</feature>
<dbReference type="Gene3D" id="2.40.30.10">
    <property type="entry name" value="Translation factors"/>
    <property type="match status" value="1"/>
</dbReference>
<comment type="caution">
    <text evidence="14">The sequence shown here is derived from an EMBL/GenBank/DDBJ whole genome shotgun (WGS) entry which is preliminary data.</text>
</comment>
<feature type="transmembrane region" description="Helical" evidence="12">
    <location>
        <begin position="103"/>
        <end position="120"/>
    </location>
</feature>
<evidence type="ECO:0000256" key="10">
    <source>
        <dbReference type="ARBA" id="ARBA00023004"/>
    </source>
</evidence>
<comment type="subcellular location">
    <subcellularLocation>
        <location evidence="1">Membrane</location>
        <topology evidence="1">Multi-pass membrane protein</topology>
    </subcellularLocation>
</comment>
<dbReference type="SFLD" id="SFLDG01169">
    <property type="entry name" value="NADPH_oxidase_subgroup_(NOX)"/>
    <property type="match status" value="1"/>
</dbReference>
<proteinExistence type="predicted"/>
<keyword evidence="5" id="KW-0479">Metal-binding</keyword>
<dbReference type="Pfam" id="PF01794">
    <property type="entry name" value="Ferric_reduct"/>
    <property type="match status" value="1"/>
</dbReference>
<keyword evidence="6" id="KW-0274">FAD</keyword>
<keyword evidence="7" id="KW-0521">NADP</keyword>
<dbReference type="GO" id="GO:0016175">
    <property type="term" value="F:superoxide-generating NAD(P)H oxidase activity"/>
    <property type="evidence" value="ECO:0007669"/>
    <property type="project" value="TreeGrafter"/>
</dbReference>
<evidence type="ECO:0000256" key="8">
    <source>
        <dbReference type="ARBA" id="ARBA00022989"/>
    </source>
</evidence>
<dbReference type="GO" id="GO:0043020">
    <property type="term" value="C:NADPH oxidase complex"/>
    <property type="evidence" value="ECO:0007669"/>
    <property type="project" value="TreeGrafter"/>
</dbReference>
<evidence type="ECO:0000256" key="6">
    <source>
        <dbReference type="ARBA" id="ARBA00022827"/>
    </source>
</evidence>
<feature type="domain" description="FAD-binding FR-type" evidence="13">
    <location>
        <begin position="226"/>
        <end position="349"/>
    </location>
</feature>
<dbReference type="InterPro" id="IPR017938">
    <property type="entry name" value="Riboflavin_synthase-like_b-brl"/>
</dbReference>
<gene>
    <name evidence="14" type="ORF">RB653_009055</name>
</gene>
<keyword evidence="2" id="KW-0349">Heme</keyword>
<dbReference type="PANTHER" id="PTHR11972:SF153">
    <property type="entry name" value="SUPEROXIDE-GENERATING NADPH OXIDASE HEAVY CHAIN SUBUNIT A"/>
    <property type="match status" value="1"/>
</dbReference>
<keyword evidence="11 12" id="KW-0472">Membrane</keyword>
<dbReference type="PANTHER" id="PTHR11972">
    <property type="entry name" value="NADPH OXIDASE"/>
    <property type="match status" value="1"/>
</dbReference>
<evidence type="ECO:0000256" key="7">
    <source>
        <dbReference type="ARBA" id="ARBA00022857"/>
    </source>
</evidence>
<dbReference type="Pfam" id="PF08022">
    <property type="entry name" value="FAD_binding_8"/>
    <property type="match status" value="1"/>
</dbReference>
<dbReference type="SFLD" id="SFLDS00052">
    <property type="entry name" value="Ferric_Reductase_Domain"/>
    <property type="match status" value="1"/>
</dbReference>
<keyword evidence="9" id="KW-0560">Oxidoreductase</keyword>
<evidence type="ECO:0000313" key="15">
    <source>
        <dbReference type="Proteomes" id="UP001344447"/>
    </source>
</evidence>
<feature type="transmembrane region" description="Helical" evidence="12">
    <location>
        <begin position="20"/>
        <end position="43"/>
    </location>
</feature>
<feature type="transmembrane region" description="Helical" evidence="12">
    <location>
        <begin position="63"/>
        <end position="83"/>
    </location>
</feature>
<keyword evidence="15" id="KW-1185">Reference proteome</keyword>
<dbReference type="InterPro" id="IPR039261">
    <property type="entry name" value="FNR_nucleotide-bd"/>
</dbReference>
<dbReference type="FunFam" id="2.40.30.10:FF:000059">
    <property type="entry name" value="dual oxidase isoform X1"/>
    <property type="match status" value="1"/>
</dbReference>
<evidence type="ECO:0000256" key="4">
    <source>
        <dbReference type="ARBA" id="ARBA00022692"/>
    </source>
</evidence>
<dbReference type="InterPro" id="IPR017927">
    <property type="entry name" value="FAD-bd_FR_type"/>
</dbReference>
<dbReference type="EMBL" id="JAVFKY010000003">
    <property type="protein sequence ID" value="KAK5579373.1"/>
    <property type="molecule type" value="Genomic_DNA"/>
</dbReference>
<dbReference type="AlphaFoldDB" id="A0AAN7U1M1"/>
<keyword evidence="3" id="KW-0285">Flavoprotein</keyword>
<dbReference type="GO" id="GO:0042554">
    <property type="term" value="P:superoxide anion generation"/>
    <property type="evidence" value="ECO:0007669"/>
    <property type="project" value="TreeGrafter"/>
</dbReference>
<dbReference type="Proteomes" id="UP001344447">
    <property type="component" value="Unassembled WGS sequence"/>
</dbReference>
<sequence>MRTPTKEEIQKYWVNEGNKFLLVTLYTLGNVAAFVYTFVHYYHQPAFKIAGYGVCFARGCAQLLKLNCALILVPVLRNLLSWLRGTFLNNYVPFDKNIVFHKLIAWVICFATFGHVMAHFNNFRIYENTLKQTYEETLKVPYPGLTPIQYAFTTLAGWTGHVVCVVMVLMYTSAVESIRRPMFEGFWYTHHLFVVFFGLLVVHGLHSVLEPTSFWKWVIGPCGLYIFERLIRLLRSKKTTMLVQARIHPSRVIEIRMKTERFKYKPGQYLFLNCPTIAQNEWHPFTITSAPEEDFVSCHINVVGNWTGKLSTLLNPDKKIGIVQENVLKSPDGKPILRIDGPFGAASEEVFKFKQVILVGAGIGVTPFASILKHIKYQMARTYNTTPLIDKVHFYWICRDRNSFEWFSGLIGELEMENHNNFLEIHPYLTGALSAQEIRDVMYGDEEKDLITGFTTPTQFGRPKWDEIFADHALRYADRDVGVFFCGPKLLSKSLYRASTHYTKTTTCRFHYNKENF</sequence>
<evidence type="ECO:0000313" key="14">
    <source>
        <dbReference type="EMBL" id="KAK5579373.1"/>
    </source>
</evidence>
<evidence type="ECO:0000256" key="9">
    <source>
        <dbReference type="ARBA" id="ARBA00023002"/>
    </source>
</evidence>
<dbReference type="PROSITE" id="PS51384">
    <property type="entry name" value="FAD_FR"/>
    <property type="match status" value="1"/>
</dbReference>
<protein>
    <recommendedName>
        <fullName evidence="13">FAD-binding FR-type domain-containing protein</fullName>
    </recommendedName>
</protein>
<dbReference type="InterPro" id="IPR013112">
    <property type="entry name" value="FAD-bd_8"/>
</dbReference>
<dbReference type="CDD" id="cd06186">
    <property type="entry name" value="NOX_Duox_like_FAD_NADP"/>
    <property type="match status" value="1"/>
</dbReference>
<dbReference type="FunFam" id="3.40.50.80:FF:000004">
    <property type="entry name" value="NADPH oxidase isoform 2"/>
    <property type="match status" value="1"/>
</dbReference>
<evidence type="ECO:0000256" key="5">
    <source>
        <dbReference type="ARBA" id="ARBA00022723"/>
    </source>
</evidence>
<dbReference type="InterPro" id="IPR050369">
    <property type="entry name" value="RBOH/FRE"/>
</dbReference>
<accession>A0AAN7U1M1</accession>
<dbReference type="SUPFAM" id="SSF52343">
    <property type="entry name" value="Ferredoxin reductase-like, C-terminal NADP-linked domain"/>
    <property type="match status" value="1"/>
</dbReference>
<evidence type="ECO:0000256" key="2">
    <source>
        <dbReference type="ARBA" id="ARBA00022617"/>
    </source>
</evidence>
<feature type="transmembrane region" description="Helical" evidence="12">
    <location>
        <begin position="148"/>
        <end position="174"/>
    </location>
</feature>
<keyword evidence="10" id="KW-0408">Iron</keyword>
<dbReference type="SFLD" id="SFLDG01168">
    <property type="entry name" value="Ferric_reductase_subgroup_(FRE"/>
    <property type="match status" value="1"/>
</dbReference>